<dbReference type="HOGENOM" id="CLU_1585826_0_0_6"/>
<name>A0A077P1T3_XENBV</name>
<accession>A0A077P1T3</accession>
<protein>
    <submittedName>
        <fullName evidence="1">Uncharacterized protein</fullName>
    </submittedName>
</protein>
<reference evidence="1" key="1">
    <citation type="submission" date="2013-07" db="EMBL/GenBank/DDBJ databases">
        <title>Sub-species coevolution in mutualistic symbiosis.</title>
        <authorList>
            <person name="Murfin K."/>
            <person name="Klassen J."/>
            <person name="Lee M."/>
            <person name="Forst S."/>
            <person name="Stock P."/>
            <person name="Goodrich-Blair H."/>
        </authorList>
    </citation>
    <scope>NUCLEOTIDE SEQUENCE [LARGE SCALE GENOMIC DNA]</scope>
    <source>
        <strain evidence="1">Kraussei Quebec</strain>
    </source>
</reference>
<gene>
    <name evidence="1" type="ORF">XBKQ1_1180001</name>
</gene>
<comment type="caution">
    <text evidence="1">The sequence shown here is derived from an EMBL/GenBank/DDBJ whole genome shotgun (WGS) entry which is preliminary data.</text>
</comment>
<keyword evidence="2" id="KW-1185">Reference proteome</keyword>
<evidence type="ECO:0000313" key="1">
    <source>
        <dbReference type="EMBL" id="CDH18355.1"/>
    </source>
</evidence>
<evidence type="ECO:0000313" key="2">
    <source>
        <dbReference type="Proteomes" id="UP000028500"/>
    </source>
</evidence>
<dbReference type="EMBL" id="CBSY010000022">
    <property type="protein sequence ID" value="CDH18355.1"/>
    <property type="molecule type" value="Genomic_DNA"/>
</dbReference>
<dbReference type="OrthoDB" id="2960996at2"/>
<dbReference type="AlphaFoldDB" id="A0A077P1T3"/>
<sequence>MRSNKSVTLSDEDSIPDRMLQHKTEMFIGFYSTKAGNNLRDYLKSSDISHLILESTEIEKNLTSLPFMVNQSFFDSGNITQPKIFGAEYDPLLCCCGCGDDLLNSDKIDRAKCYLFLRGNDLNLEWYLNGHVASLKSLKEFSINKCLHLKELNTIINEIESIIGSCIK</sequence>
<organism evidence="1 2">
    <name type="scientific">Xenorhabdus bovienii str. kraussei Quebec</name>
    <dbReference type="NCBI Taxonomy" id="1398203"/>
    <lineage>
        <taxon>Bacteria</taxon>
        <taxon>Pseudomonadati</taxon>
        <taxon>Pseudomonadota</taxon>
        <taxon>Gammaproteobacteria</taxon>
        <taxon>Enterobacterales</taxon>
        <taxon>Morganellaceae</taxon>
        <taxon>Xenorhabdus</taxon>
    </lineage>
</organism>
<proteinExistence type="predicted"/>
<dbReference type="RefSeq" id="WP_155271197.1">
    <property type="nucleotide sequence ID" value="NZ_CAWLZI010000114.1"/>
</dbReference>
<dbReference type="Proteomes" id="UP000028500">
    <property type="component" value="Unassembled WGS sequence"/>
</dbReference>